<feature type="compositionally biased region" description="Low complexity" evidence="1">
    <location>
        <begin position="851"/>
        <end position="864"/>
    </location>
</feature>
<protein>
    <submittedName>
        <fullName evidence="2">Uncharacterized protein</fullName>
    </submittedName>
</protein>
<evidence type="ECO:0000313" key="3">
    <source>
        <dbReference type="Proteomes" id="UP000703661"/>
    </source>
</evidence>
<feature type="region of interest" description="Disordered" evidence="1">
    <location>
        <begin position="851"/>
        <end position="916"/>
    </location>
</feature>
<accession>A0A9P6MX37</accession>
<evidence type="ECO:0000256" key="1">
    <source>
        <dbReference type="SAM" id="MobiDB-lite"/>
    </source>
</evidence>
<feature type="compositionally biased region" description="Polar residues" evidence="1">
    <location>
        <begin position="622"/>
        <end position="638"/>
    </location>
</feature>
<dbReference type="AlphaFoldDB" id="A0A9P6MX37"/>
<name>A0A9P6MX37_9FUNG</name>
<feature type="compositionally biased region" description="Polar residues" evidence="1">
    <location>
        <begin position="766"/>
        <end position="783"/>
    </location>
</feature>
<feature type="region of interest" description="Disordered" evidence="1">
    <location>
        <begin position="1062"/>
        <end position="1096"/>
    </location>
</feature>
<feature type="compositionally biased region" description="Low complexity" evidence="1">
    <location>
        <begin position="236"/>
        <end position="276"/>
    </location>
</feature>
<feature type="compositionally biased region" description="Low complexity" evidence="1">
    <location>
        <begin position="291"/>
        <end position="304"/>
    </location>
</feature>
<feature type="region of interest" description="Disordered" evidence="1">
    <location>
        <begin position="763"/>
        <end position="784"/>
    </location>
</feature>
<dbReference type="Proteomes" id="UP000703661">
    <property type="component" value="Unassembled WGS sequence"/>
</dbReference>
<reference evidence="2" key="1">
    <citation type="journal article" date="2020" name="Fungal Divers.">
        <title>Resolving the Mortierellaceae phylogeny through synthesis of multi-gene phylogenetics and phylogenomics.</title>
        <authorList>
            <person name="Vandepol N."/>
            <person name="Liber J."/>
            <person name="Desiro A."/>
            <person name="Na H."/>
            <person name="Kennedy M."/>
            <person name="Barry K."/>
            <person name="Grigoriev I.V."/>
            <person name="Miller A.N."/>
            <person name="O'Donnell K."/>
            <person name="Stajich J.E."/>
            <person name="Bonito G."/>
        </authorList>
    </citation>
    <scope>NUCLEOTIDE SEQUENCE</scope>
    <source>
        <strain evidence="2">NRRL 2769</strain>
    </source>
</reference>
<feature type="compositionally biased region" description="Polar residues" evidence="1">
    <location>
        <begin position="143"/>
        <end position="152"/>
    </location>
</feature>
<feature type="compositionally biased region" description="Polar residues" evidence="1">
    <location>
        <begin position="1072"/>
        <end position="1086"/>
    </location>
</feature>
<feature type="region of interest" description="Disordered" evidence="1">
    <location>
        <begin position="983"/>
        <end position="1023"/>
    </location>
</feature>
<feature type="compositionally biased region" description="Low complexity" evidence="1">
    <location>
        <begin position="884"/>
        <end position="903"/>
    </location>
</feature>
<feature type="compositionally biased region" description="Acidic residues" evidence="1">
    <location>
        <begin position="1014"/>
        <end position="1023"/>
    </location>
</feature>
<feature type="compositionally biased region" description="Basic and acidic residues" evidence="1">
    <location>
        <begin position="393"/>
        <end position="413"/>
    </location>
</feature>
<keyword evidence="3" id="KW-1185">Reference proteome</keyword>
<feature type="compositionally biased region" description="Low complexity" evidence="1">
    <location>
        <begin position="153"/>
        <end position="170"/>
    </location>
</feature>
<feature type="region of interest" description="Disordered" evidence="1">
    <location>
        <begin position="368"/>
        <end position="428"/>
    </location>
</feature>
<feature type="compositionally biased region" description="Low complexity" evidence="1">
    <location>
        <begin position="657"/>
        <end position="667"/>
    </location>
</feature>
<gene>
    <name evidence="2" type="ORF">BGZ80_008848</name>
</gene>
<feature type="compositionally biased region" description="Polar residues" evidence="1">
    <location>
        <begin position="865"/>
        <end position="875"/>
    </location>
</feature>
<comment type="caution">
    <text evidence="2">The sequence shown here is derived from an EMBL/GenBank/DDBJ whole genome shotgun (WGS) entry which is preliminary data.</text>
</comment>
<dbReference type="EMBL" id="JAAAID010000495">
    <property type="protein sequence ID" value="KAG0016861.1"/>
    <property type="molecule type" value="Genomic_DNA"/>
</dbReference>
<proteinExistence type="predicted"/>
<feature type="region of interest" description="Disordered" evidence="1">
    <location>
        <begin position="1"/>
        <end position="304"/>
    </location>
</feature>
<organism evidence="2 3">
    <name type="scientific">Entomortierella chlamydospora</name>
    <dbReference type="NCBI Taxonomy" id="101097"/>
    <lineage>
        <taxon>Eukaryota</taxon>
        <taxon>Fungi</taxon>
        <taxon>Fungi incertae sedis</taxon>
        <taxon>Mucoromycota</taxon>
        <taxon>Mortierellomycotina</taxon>
        <taxon>Mortierellomycetes</taxon>
        <taxon>Mortierellales</taxon>
        <taxon>Mortierellaceae</taxon>
        <taxon>Entomortierella</taxon>
    </lineage>
</organism>
<feature type="compositionally biased region" description="Basic and acidic residues" evidence="1">
    <location>
        <begin position="175"/>
        <end position="187"/>
    </location>
</feature>
<evidence type="ECO:0000313" key="2">
    <source>
        <dbReference type="EMBL" id="KAG0016861.1"/>
    </source>
</evidence>
<feature type="compositionally biased region" description="Low complexity" evidence="1">
    <location>
        <begin position="1"/>
        <end position="33"/>
    </location>
</feature>
<sequence length="1221" mass="132541">MAFDRTTTTTITHPRTFSASSSSSTSSSMSSSSPKRAAKRTSWATPCKERPSWLDTTSVKAKESHTHPLHHPVPESPPSSPLPLDFHKASDIDSEEDYFQCQQPPHHDKKPQTQNRRPRVNSESADEKPTSTMNTKDQRSLLERTQSPSTPITSRRNSSSRANHHSNTSAITSRAESDQSRTKELSRTLKKQSSATSTVLVGGAVASSSPSTGDTIKGRPRFTLSTNVNPRPPAYTTTGSTVTSGTATASTIITASPPSSKSKQSKTCSQTGKSTTNLDTACPEARKPSKTVSATRLSSRTRSPTTITMSTTRRVVSTTINVGGQSVDINRRKESTITTTVVAGAKKSSLGLGLTGLGLTCNRTERAGHHLRSKSPITTTTTTAGPVTSGSSGKDKAKAILRSDEADAVDSEKSPLGPAAEIEEPQDTSANDATLFAESLEGEIICQELEALDRDHVGDDAQEDSTVVLTLSNYDFKGDHTCDNIEMDSGKQDVTVKQLGILVPLDSPLPLAVQPQEAKESKLPETIPVLDVSYVNDNEEINVDSVASVEICTVTQGMPSLLELTKVVSSTTNNQNQEQGKTLRRGSILAALREELSRAPLTKAKEPAVMIELMTFMKEQRATNTVSRSRSMTNGSTDLSDRNDIDNDTNGDSDPSNVNGNNPCNNNKSDSVDPMLKGDGTCGRNARRPSDSVHISSTSTAPSMTCISFHEKKSFLKLQEMRRNRLKRSQSANATASTSTSTSYTVDYFNSAHSSSAPTYYPTHLSPYQSESTNSVMSRQSRPSADRLSPSILALAAIPPKAANVLLDMGYPLYKSASTPDLLSTSAPALTSLVPSKSRSASISMTSLLSSSSRSASPSLSAASTKRSMSTTSLPASFPECLFTSRSPSPSPSLSSMSRTPSPYISRASTPSRLTRDVVGTTTHVAGSSSLTVPYMNRCRSKSYESIPTESRRMIQQRQQQQCSSRAQGQFWKAIQKHECEDSYDVSFGGRSRNSSVDEHERRYSFGSQATDLSGDDDDDEDGEYQQKIIPRVEIEDEDFGTVEHVPSHPRDFHYSQDSALLNPANDYFNPGPSQTRLYSQEQPQQSHRRRPAREHDISLLTKRLANLQLMDSLCPGKSCPEEQQPKMDSVWGAQIQRVLGHLSEQADVEDKATKPSIGAGANAGSNVPIGTYEMVLTDWVQRLGQVSDGVYKDHPWLKREVDKICWQHGISKKNSMTKSH</sequence>
<feature type="region of interest" description="Disordered" evidence="1">
    <location>
        <begin position="621"/>
        <end position="701"/>
    </location>
</feature>